<feature type="transmembrane region" description="Helical" evidence="1">
    <location>
        <begin position="91"/>
        <end position="111"/>
    </location>
</feature>
<feature type="transmembrane region" description="Helical" evidence="1">
    <location>
        <begin position="340"/>
        <end position="361"/>
    </location>
</feature>
<evidence type="ECO:0000256" key="1">
    <source>
        <dbReference type="SAM" id="Phobius"/>
    </source>
</evidence>
<dbReference type="STRING" id="1166073.SAMN05192530_102151"/>
<feature type="transmembrane region" description="Helical" evidence="1">
    <location>
        <begin position="274"/>
        <end position="295"/>
    </location>
</feature>
<accession>A0A1H0EPN9</accession>
<feature type="transmembrane region" description="Helical" evidence="1">
    <location>
        <begin position="307"/>
        <end position="328"/>
    </location>
</feature>
<reference evidence="2 3" key="1">
    <citation type="submission" date="2016-10" db="EMBL/GenBank/DDBJ databases">
        <authorList>
            <person name="de Groot N.N."/>
        </authorList>
    </citation>
    <scope>NUCLEOTIDE SEQUENCE [LARGE SCALE GENOMIC DNA]</scope>
    <source>
        <strain evidence="3">L7-484,KACC 16230,DSM 25025</strain>
    </source>
</reference>
<evidence type="ECO:0000313" key="3">
    <source>
        <dbReference type="Proteomes" id="UP000198793"/>
    </source>
</evidence>
<keyword evidence="3" id="KW-1185">Reference proteome</keyword>
<evidence type="ECO:0008006" key="4">
    <source>
        <dbReference type="Google" id="ProtNLM"/>
    </source>
</evidence>
<dbReference type="Proteomes" id="UP000198793">
    <property type="component" value="Unassembled WGS sequence"/>
</dbReference>
<keyword evidence="1" id="KW-0472">Membrane</keyword>
<feature type="transmembrane region" description="Helical" evidence="1">
    <location>
        <begin position="54"/>
        <end position="71"/>
    </location>
</feature>
<feature type="transmembrane region" description="Helical" evidence="1">
    <location>
        <begin position="145"/>
        <end position="166"/>
    </location>
</feature>
<sequence>MTHAISPTPGTRRVLSIDFWRGLALLTIFVNHMPGNAFERFTHRNVGFSDATEVFVLLAGVAVAFVYLPLFRAGRGMAGAFRILQRAFQLYMAQIVLVILSAAVIARTVAITGDLRFYEMLSLDVLINDTVESLMGLATLGLQPAYLNILPVYIALLAAAPVFLVVRVRLGRMALLLASGSLYLAAQLLWLNVPTYPVGGWWFLNPFTWQFLFVVGILVGERIATGEPRGAPMLLDAAALVYVLVSAVWIVSGFRPSWNPSWLPRFAFEFDKTYLTLPRLLHVLALALVVSRLPLEGWLARSRAARPFVVLGRHSLSVFSLGTILAILGQMIRTQTGNDVAADGVLVGGGILIQLCLAGVLEWQRSRSPSSSPASSPAR</sequence>
<dbReference type="PANTHER" id="PTHR38592">
    <property type="entry name" value="BLL4819 PROTEIN"/>
    <property type="match status" value="1"/>
</dbReference>
<dbReference type="AlphaFoldDB" id="A0A1H0EPN9"/>
<keyword evidence="1" id="KW-0812">Transmembrane</keyword>
<dbReference type="InterPro" id="IPR014550">
    <property type="entry name" value="UCP028704_OpgC"/>
</dbReference>
<feature type="transmembrane region" description="Helical" evidence="1">
    <location>
        <begin position="199"/>
        <end position="219"/>
    </location>
</feature>
<protein>
    <recommendedName>
        <fullName evidence="4">OpgC protein</fullName>
    </recommendedName>
</protein>
<feature type="transmembrane region" description="Helical" evidence="1">
    <location>
        <begin position="173"/>
        <end position="193"/>
    </location>
</feature>
<dbReference type="OrthoDB" id="9775975at2"/>
<dbReference type="Pfam" id="PF10129">
    <property type="entry name" value="OpgC_C"/>
    <property type="match status" value="1"/>
</dbReference>
<dbReference type="EMBL" id="FNIT01000002">
    <property type="protein sequence ID" value="SDN84320.1"/>
    <property type="molecule type" value="Genomic_DNA"/>
</dbReference>
<organism evidence="2 3">
    <name type="scientific">Aureimonas jatrophae</name>
    <dbReference type="NCBI Taxonomy" id="1166073"/>
    <lineage>
        <taxon>Bacteria</taxon>
        <taxon>Pseudomonadati</taxon>
        <taxon>Pseudomonadota</taxon>
        <taxon>Alphaproteobacteria</taxon>
        <taxon>Hyphomicrobiales</taxon>
        <taxon>Aurantimonadaceae</taxon>
        <taxon>Aureimonas</taxon>
    </lineage>
</organism>
<dbReference type="PIRSF" id="PIRSF028704">
    <property type="entry name" value="UPC028704"/>
    <property type="match status" value="1"/>
</dbReference>
<gene>
    <name evidence="2" type="ORF">SAMN05192530_102151</name>
</gene>
<name>A0A1H0EPN9_9HYPH</name>
<dbReference type="PANTHER" id="PTHR38592:SF3">
    <property type="entry name" value="BLL4819 PROTEIN"/>
    <property type="match status" value="1"/>
</dbReference>
<keyword evidence="1" id="KW-1133">Transmembrane helix</keyword>
<dbReference type="RefSeq" id="WP_090670052.1">
    <property type="nucleotide sequence ID" value="NZ_FNIT01000002.1"/>
</dbReference>
<evidence type="ECO:0000313" key="2">
    <source>
        <dbReference type="EMBL" id="SDN84320.1"/>
    </source>
</evidence>
<feature type="transmembrane region" description="Helical" evidence="1">
    <location>
        <begin position="231"/>
        <end position="254"/>
    </location>
</feature>
<proteinExistence type="predicted"/>